<keyword evidence="6 12" id="KW-0408">Iron</keyword>
<dbReference type="CDD" id="cd00056">
    <property type="entry name" value="ENDO3c"/>
    <property type="match status" value="1"/>
</dbReference>
<dbReference type="GO" id="GO:0046872">
    <property type="term" value="F:metal ion binding"/>
    <property type="evidence" value="ECO:0007669"/>
    <property type="project" value="UniProtKB-KW"/>
</dbReference>
<keyword evidence="2 12" id="KW-0004">4Fe-4S</keyword>
<dbReference type="InterPro" id="IPR023170">
    <property type="entry name" value="HhH_base_excis_C"/>
</dbReference>
<keyword evidence="9 12" id="KW-0234">DNA repair</keyword>
<keyword evidence="5 12" id="KW-0378">Hydrolase</keyword>
<dbReference type="FunFam" id="1.10.1670.10:FF:000001">
    <property type="entry name" value="Endonuclease III"/>
    <property type="match status" value="1"/>
</dbReference>
<gene>
    <name evidence="12 15" type="primary">nth</name>
    <name evidence="15" type="ORF">GCM10018793_52770</name>
</gene>
<dbReference type="AlphaFoldDB" id="A0A919L638"/>
<dbReference type="InterPro" id="IPR005759">
    <property type="entry name" value="Nth"/>
</dbReference>
<proteinExistence type="inferred from homology"/>
<feature type="domain" description="HhH-GPD" evidence="14">
    <location>
        <begin position="101"/>
        <end position="248"/>
    </location>
</feature>
<keyword evidence="15" id="KW-0540">Nuclease</keyword>
<dbReference type="InterPro" id="IPR004036">
    <property type="entry name" value="Endonuclease-III-like_CS2"/>
</dbReference>
<dbReference type="InterPro" id="IPR003265">
    <property type="entry name" value="HhH-GPD_domain"/>
</dbReference>
<evidence type="ECO:0000256" key="11">
    <source>
        <dbReference type="ARBA" id="ARBA00023295"/>
    </source>
</evidence>
<dbReference type="GO" id="GO:0140078">
    <property type="term" value="F:class I DNA-(apurinic or apyrimidinic site) endonuclease activity"/>
    <property type="evidence" value="ECO:0007669"/>
    <property type="project" value="UniProtKB-EC"/>
</dbReference>
<dbReference type="GO" id="GO:0051539">
    <property type="term" value="F:4 iron, 4 sulfur cluster binding"/>
    <property type="evidence" value="ECO:0007669"/>
    <property type="project" value="UniProtKB-UniRule"/>
</dbReference>
<dbReference type="Gene3D" id="1.10.1670.10">
    <property type="entry name" value="Helix-hairpin-Helix base-excision DNA repair enzymes (C-terminal)"/>
    <property type="match status" value="1"/>
</dbReference>
<keyword evidence="4 12" id="KW-0227">DNA damage</keyword>
<evidence type="ECO:0000256" key="4">
    <source>
        <dbReference type="ARBA" id="ARBA00022763"/>
    </source>
</evidence>
<dbReference type="SMART" id="SM00525">
    <property type="entry name" value="FES"/>
    <property type="match status" value="1"/>
</dbReference>
<evidence type="ECO:0000256" key="1">
    <source>
        <dbReference type="ARBA" id="ARBA00008343"/>
    </source>
</evidence>
<evidence type="ECO:0000256" key="10">
    <source>
        <dbReference type="ARBA" id="ARBA00023239"/>
    </source>
</evidence>
<dbReference type="SMART" id="SM00478">
    <property type="entry name" value="ENDO3c"/>
    <property type="match status" value="1"/>
</dbReference>
<comment type="caution">
    <text evidence="15">The sequence shown here is derived from an EMBL/GenBank/DDBJ whole genome shotgun (WGS) entry which is preliminary data.</text>
</comment>
<comment type="similarity">
    <text evidence="1 12">Belongs to the Nth/MutY family.</text>
</comment>
<dbReference type="SUPFAM" id="SSF48150">
    <property type="entry name" value="DNA-glycosylase"/>
    <property type="match status" value="1"/>
</dbReference>
<dbReference type="GO" id="GO:0003677">
    <property type="term" value="F:DNA binding"/>
    <property type="evidence" value="ECO:0007669"/>
    <property type="project" value="UniProtKB-UniRule"/>
</dbReference>
<evidence type="ECO:0000256" key="7">
    <source>
        <dbReference type="ARBA" id="ARBA00023014"/>
    </source>
</evidence>
<feature type="binding site" evidence="12">
    <location>
        <position position="257"/>
    </location>
    <ligand>
        <name>[4Fe-4S] cluster</name>
        <dbReference type="ChEBI" id="CHEBI:49883"/>
    </ligand>
</feature>
<reference evidence="15" key="2">
    <citation type="submission" date="2020-09" db="EMBL/GenBank/DDBJ databases">
        <authorList>
            <person name="Sun Q."/>
            <person name="Ohkuma M."/>
        </authorList>
    </citation>
    <scope>NUCLEOTIDE SEQUENCE</scope>
    <source>
        <strain evidence="15">JCM 5069</strain>
    </source>
</reference>
<evidence type="ECO:0000256" key="12">
    <source>
        <dbReference type="HAMAP-Rule" id="MF_00942"/>
    </source>
</evidence>
<evidence type="ECO:0000256" key="6">
    <source>
        <dbReference type="ARBA" id="ARBA00023004"/>
    </source>
</evidence>
<organism evidence="15 16">
    <name type="scientific">Streptomyces sulfonofaciens</name>
    <dbReference type="NCBI Taxonomy" id="68272"/>
    <lineage>
        <taxon>Bacteria</taxon>
        <taxon>Bacillati</taxon>
        <taxon>Actinomycetota</taxon>
        <taxon>Actinomycetes</taxon>
        <taxon>Kitasatosporales</taxon>
        <taxon>Streptomycetaceae</taxon>
        <taxon>Streptomyces</taxon>
    </lineage>
</organism>
<evidence type="ECO:0000256" key="3">
    <source>
        <dbReference type="ARBA" id="ARBA00022723"/>
    </source>
</evidence>
<dbReference type="Pfam" id="PF00633">
    <property type="entry name" value="HHH"/>
    <property type="match status" value="1"/>
</dbReference>
<dbReference type="InterPro" id="IPR000445">
    <property type="entry name" value="HhH_motif"/>
</dbReference>
<dbReference type="EMBL" id="BNCD01000018">
    <property type="protein sequence ID" value="GHH85317.1"/>
    <property type="molecule type" value="Genomic_DNA"/>
</dbReference>
<keyword evidence="15" id="KW-0255">Endonuclease</keyword>
<dbReference type="InterPro" id="IPR004035">
    <property type="entry name" value="Endouclease-III_FeS-bd_BS"/>
</dbReference>
<keyword evidence="11 12" id="KW-0326">Glycosidase</keyword>
<dbReference type="GO" id="GO:0019104">
    <property type="term" value="F:DNA N-glycosylase activity"/>
    <property type="evidence" value="ECO:0007669"/>
    <property type="project" value="UniProtKB-UniRule"/>
</dbReference>
<dbReference type="InterPro" id="IPR011257">
    <property type="entry name" value="DNA_glycosylase"/>
</dbReference>
<evidence type="ECO:0000313" key="16">
    <source>
        <dbReference type="Proteomes" id="UP000603708"/>
    </source>
</evidence>
<dbReference type="GO" id="GO:0006285">
    <property type="term" value="P:base-excision repair, AP site formation"/>
    <property type="evidence" value="ECO:0007669"/>
    <property type="project" value="TreeGrafter"/>
</dbReference>
<comment type="catalytic activity">
    <reaction evidence="12">
        <text>2'-deoxyribonucleotide-(2'-deoxyribose 5'-phosphate)-2'-deoxyribonucleotide-DNA = a 3'-end 2'-deoxyribonucleotide-(2,3-dehydro-2,3-deoxyribose 5'-phosphate)-DNA + a 5'-end 5'-phospho-2'-deoxyribonucleoside-DNA + H(+)</text>
        <dbReference type="Rhea" id="RHEA:66592"/>
        <dbReference type="Rhea" id="RHEA-COMP:13180"/>
        <dbReference type="Rhea" id="RHEA-COMP:16897"/>
        <dbReference type="Rhea" id="RHEA-COMP:17067"/>
        <dbReference type="ChEBI" id="CHEBI:15378"/>
        <dbReference type="ChEBI" id="CHEBI:136412"/>
        <dbReference type="ChEBI" id="CHEBI:157695"/>
        <dbReference type="ChEBI" id="CHEBI:167181"/>
        <dbReference type="EC" id="4.2.99.18"/>
    </reaction>
</comment>
<evidence type="ECO:0000256" key="2">
    <source>
        <dbReference type="ARBA" id="ARBA00022485"/>
    </source>
</evidence>
<dbReference type="PANTHER" id="PTHR10359">
    <property type="entry name" value="A/G-SPECIFIC ADENINE GLYCOSYLASE/ENDONUCLEASE III"/>
    <property type="match status" value="1"/>
</dbReference>
<dbReference type="FunFam" id="1.10.340.30:FF:000001">
    <property type="entry name" value="Endonuclease III"/>
    <property type="match status" value="1"/>
</dbReference>
<evidence type="ECO:0000256" key="8">
    <source>
        <dbReference type="ARBA" id="ARBA00023125"/>
    </source>
</evidence>
<dbReference type="Pfam" id="PF10576">
    <property type="entry name" value="EndIII_4Fe-2S"/>
    <property type="match status" value="1"/>
</dbReference>
<accession>A0A919L638</accession>
<feature type="binding site" evidence="12">
    <location>
        <position position="266"/>
    </location>
    <ligand>
        <name>[4Fe-4S] cluster</name>
        <dbReference type="ChEBI" id="CHEBI:49883"/>
    </ligand>
</feature>
<feature type="binding site" evidence="12">
    <location>
        <position position="250"/>
    </location>
    <ligand>
        <name>[4Fe-4S] cluster</name>
        <dbReference type="ChEBI" id="CHEBI:49883"/>
    </ligand>
</feature>
<dbReference type="HAMAP" id="MF_00942">
    <property type="entry name" value="Nth"/>
    <property type="match status" value="1"/>
</dbReference>
<dbReference type="InterPro" id="IPR003651">
    <property type="entry name" value="Endonuclease3_FeS-loop_motif"/>
</dbReference>
<protein>
    <recommendedName>
        <fullName evidence="12">Endonuclease III</fullName>
        <ecNumber evidence="12">4.2.99.18</ecNumber>
    </recommendedName>
    <alternativeName>
        <fullName evidence="12">DNA-(apurinic or apyrimidinic site) lyase</fullName>
    </alternativeName>
</protein>
<dbReference type="Gene3D" id="1.10.340.30">
    <property type="entry name" value="Hypothetical protein, domain 2"/>
    <property type="match status" value="1"/>
</dbReference>
<comment type="cofactor">
    <cofactor evidence="12">
        <name>[4Fe-4S] cluster</name>
        <dbReference type="ChEBI" id="CHEBI:49883"/>
    </cofactor>
    <text evidence="12">Binds 1 [4Fe-4S] cluster.</text>
</comment>
<evidence type="ECO:0000256" key="13">
    <source>
        <dbReference type="SAM" id="MobiDB-lite"/>
    </source>
</evidence>
<dbReference type="NCBIfam" id="TIGR01083">
    <property type="entry name" value="nth"/>
    <property type="match status" value="1"/>
</dbReference>
<evidence type="ECO:0000256" key="5">
    <source>
        <dbReference type="ARBA" id="ARBA00022801"/>
    </source>
</evidence>
<keyword evidence="10 12" id="KW-0456">Lyase</keyword>
<feature type="region of interest" description="Disordered" evidence="13">
    <location>
        <begin position="1"/>
        <end position="61"/>
    </location>
</feature>
<keyword evidence="3 12" id="KW-0479">Metal-binding</keyword>
<comment type="function">
    <text evidence="12">DNA repair enzyme that has both DNA N-glycosylase activity and AP-lyase activity. The DNA N-glycosylase activity releases various damaged pyrimidines from DNA by cleaving the N-glycosidic bond, leaving an AP (apurinic/apyrimidinic) site. The AP-lyase activity cleaves the phosphodiester bond 3' to the AP site by a beta-elimination, leaving a 3'-terminal unsaturated sugar and a product with a terminal 5'-phosphate.</text>
</comment>
<dbReference type="PROSITE" id="PS01155">
    <property type="entry name" value="ENDONUCLEASE_III_2"/>
    <property type="match status" value="1"/>
</dbReference>
<feature type="binding site" evidence="12">
    <location>
        <position position="260"/>
    </location>
    <ligand>
        <name>[4Fe-4S] cluster</name>
        <dbReference type="ChEBI" id="CHEBI:49883"/>
    </ligand>
</feature>
<dbReference type="Proteomes" id="UP000603708">
    <property type="component" value="Unassembled WGS sequence"/>
</dbReference>
<evidence type="ECO:0000259" key="14">
    <source>
        <dbReference type="SMART" id="SM00478"/>
    </source>
</evidence>
<feature type="region of interest" description="Disordered" evidence="13">
    <location>
        <begin position="289"/>
        <end position="315"/>
    </location>
</feature>
<reference evidence="15" key="1">
    <citation type="journal article" date="2014" name="Int. J. Syst. Evol. Microbiol.">
        <title>Complete genome sequence of Corynebacterium casei LMG S-19264T (=DSM 44701T), isolated from a smear-ripened cheese.</title>
        <authorList>
            <consortium name="US DOE Joint Genome Institute (JGI-PGF)"/>
            <person name="Walter F."/>
            <person name="Albersmeier A."/>
            <person name="Kalinowski J."/>
            <person name="Ruckert C."/>
        </authorList>
    </citation>
    <scope>NUCLEOTIDE SEQUENCE</scope>
    <source>
        <strain evidence="15">JCM 5069</strain>
    </source>
</reference>
<dbReference type="PROSITE" id="PS00764">
    <property type="entry name" value="ENDONUCLEASE_III_1"/>
    <property type="match status" value="1"/>
</dbReference>
<feature type="compositionally biased region" description="Low complexity" evidence="13">
    <location>
        <begin position="31"/>
        <end position="58"/>
    </location>
</feature>
<dbReference type="Pfam" id="PF00730">
    <property type="entry name" value="HhH-GPD"/>
    <property type="match status" value="1"/>
</dbReference>
<name>A0A919L638_9ACTN</name>
<dbReference type="PANTHER" id="PTHR10359:SF18">
    <property type="entry name" value="ENDONUCLEASE III"/>
    <property type="match status" value="1"/>
</dbReference>
<keyword evidence="7 12" id="KW-0411">Iron-sulfur</keyword>
<evidence type="ECO:0000256" key="9">
    <source>
        <dbReference type="ARBA" id="ARBA00023204"/>
    </source>
</evidence>
<dbReference type="EC" id="4.2.99.18" evidence="12"/>
<evidence type="ECO:0000313" key="15">
    <source>
        <dbReference type="EMBL" id="GHH85317.1"/>
    </source>
</evidence>
<sequence>MKSVKTSQPVDDGPSAQPAGEPAGEGSDASGPTAGAAKRTKARAAGTARPPTPAGAVRAESHTALVRRARRINRALAEVYPYAHPELDFENSYQLLLATVLSAQTTDLRVNQTTPRLFAAYPTPEDLAAANPEEVEELIRPTGFFRAKTKSIIGIATALRDEFGGEVPGTLEELVKLPGVGRKTAFVVLGNAFGVPGITVDTHFGRLVRRWKWTDETDPDKVEAAVGALFPKREWTMLSHHVIFHGRRICHSRKPACGACPIAPLCPAYGEGEMDPEKAKKLLKYEKGGMPGQRLKPPAGYLEAGGIPASPLGSA</sequence>
<keyword evidence="16" id="KW-1185">Reference proteome</keyword>
<keyword evidence="8 12" id="KW-0238">DNA-binding</keyword>